<name>A0A914VZB4_9BILA</name>
<dbReference type="AlphaFoldDB" id="A0A914VZB4"/>
<dbReference type="InterPro" id="IPR001753">
    <property type="entry name" value="Enoyl-CoA_hydra/iso"/>
</dbReference>
<evidence type="ECO:0000313" key="9">
    <source>
        <dbReference type="WBParaSite" id="PSAMB.scaffold2882size20740.g19463.t1"/>
    </source>
</evidence>
<accession>A0A914VZB4</accession>
<dbReference type="Gene3D" id="1.10.12.10">
    <property type="entry name" value="Lyase 2-enoyl-coa Hydratase, Chain A, domain 2"/>
    <property type="match status" value="1"/>
</dbReference>
<dbReference type="Gene3D" id="3.90.226.10">
    <property type="entry name" value="2-enoyl-CoA Hydratase, Chain A, domain 1"/>
    <property type="match status" value="1"/>
</dbReference>
<evidence type="ECO:0000256" key="4">
    <source>
        <dbReference type="ARBA" id="ARBA00023098"/>
    </source>
</evidence>
<dbReference type="PANTHER" id="PTHR11941:SF54">
    <property type="entry name" value="ENOYL-COA HYDRATASE, MITOCHONDRIAL"/>
    <property type="match status" value="1"/>
</dbReference>
<dbReference type="InterPro" id="IPR014748">
    <property type="entry name" value="Enoyl-CoA_hydra_C"/>
</dbReference>
<comment type="similarity">
    <text evidence="1 7">Belongs to the enoyl-CoA hydratase/isomerase family.</text>
</comment>
<dbReference type="EC" id="4.2.1.17" evidence="2"/>
<evidence type="ECO:0000256" key="6">
    <source>
        <dbReference type="ARBA" id="ARBA00073937"/>
    </source>
</evidence>
<evidence type="ECO:0000256" key="2">
    <source>
        <dbReference type="ARBA" id="ARBA00012076"/>
    </source>
</evidence>
<protein>
    <recommendedName>
        <fullName evidence="6">Probable enoyl-CoA hydratase, mitochondrial</fullName>
        <ecNumber evidence="2">4.2.1.17</ecNumber>
    </recommendedName>
</protein>
<dbReference type="FunFam" id="1.10.12.10:FF:000001">
    <property type="entry name" value="Probable enoyl-CoA hydratase, mitochondrial"/>
    <property type="match status" value="1"/>
</dbReference>
<dbReference type="GO" id="GO:0005739">
    <property type="term" value="C:mitochondrion"/>
    <property type="evidence" value="ECO:0007669"/>
    <property type="project" value="TreeGrafter"/>
</dbReference>
<evidence type="ECO:0000256" key="5">
    <source>
        <dbReference type="ARBA" id="ARBA00023239"/>
    </source>
</evidence>
<keyword evidence="5" id="KW-0456">Lyase</keyword>
<dbReference type="CDD" id="cd06558">
    <property type="entry name" value="crotonase-like"/>
    <property type="match status" value="1"/>
</dbReference>
<proteinExistence type="inferred from homology"/>
<evidence type="ECO:0000256" key="7">
    <source>
        <dbReference type="RuleBase" id="RU003707"/>
    </source>
</evidence>
<keyword evidence="8" id="KW-1185">Reference proteome</keyword>
<dbReference type="SUPFAM" id="SSF52096">
    <property type="entry name" value="ClpP/crotonase"/>
    <property type="match status" value="1"/>
</dbReference>
<dbReference type="InterPro" id="IPR018376">
    <property type="entry name" value="Enoyl-CoA_hyd/isom_CS"/>
</dbReference>
<evidence type="ECO:0000313" key="8">
    <source>
        <dbReference type="Proteomes" id="UP000887566"/>
    </source>
</evidence>
<dbReference type="WBParaSite" id="PSAMB.scaffold2882size20740.g19463.t1">
    <property type="protein sequence ID" value="PSAMB.scaffold2882size20740.g19463.t1"/>
    <property type="gene ID" value="PSAMB.scaffold2882size20740.g19463"/>
</dbReference>
<dbReference type="GO" id="GO:0004300">
    <property type="term" value="F:enoyl-CoA hydratase activity"/>
    <property type="evidence" value="ECO:0007669"/>
    <property type="project" value="UniProtKB-EC"/>
</dbReference>
<dbReference type="PROSITE" id="PS00166">
    <property type="entry name" value="ENOYL_COA_HYDRATASE"/>
    <property type="match status" value="1"/>
</dbReference>
<sequence>MFARSARLLGRTAVTTSSSKDARSLIDWTRKMTSSLVIAEKVGGKQNIGLIKLNRLDKLNVLNVQLIKELAVALDEYDKDPAVRAIIVTGSDKFFSGGADIKEMLMLDYANAFKGPFLEHWTKLAEVRKPVIAAVNGLARGGGCELALMCDVIYAGDKATFGLPEITIGTIPGAGGTQRLPRAVGKSLAMETILSGSLISAEEAKTAGMVSKVFPADQLITKAIELGEKIAEQSPLTTMMAKEAVNSAFETTLAEGLKTEKRLFHATFATNDRKEGMTAYAEKRAPKWTGN</sequence>
<dbReference type="PANTHER" id="PTHR11941">
    <property type="entry name" value="ENOYL-COA HYDRATASE-RELATED"/>
    <property type="match status" value="1"/>
</dbReference>
<dbReference type="GO" id="GO:0006635">
    <property type="term" value="P:fatty acid beta-oxidation"/>
    <property type="evidence" value="ECO:0007669"/>
    <property type="project" value="TreeGrafter"/>
</dbReference>
<keyword evidence="3" id="KW-0276">Fatty acid metabolism</keyword>
<organism evidence="8 9">
    <name type="scientific">Plectus sambesii</name>
    <dbReference type="NCBI Taxonomy" id="2011161"/>
    <lineage>
        <taxon>Eukaryota</taxon>
        <taxon>Metazoa</taxon>
        <taxon>Ecdysozoa</taxon>
        <taxon>Nematoda</taxon>
        <taxon>Chromadorea</taxon>
        <taxon>Plectida</taxon>
        <taxon>Plectina</taxon>
        <taxon>Plectoidea</taxon>
        <taxon>Plectidae</taxon>
        <taxon>Plectus</taxon>
    </lineage>
</organism>
<dbReference type="FunFam" id="3.90.226.10:FF:000019">
    <property type="entry name" value="Enoyl-CoA hydratase, mitochondrial"/>
    <property type="match status" value="1"/>
</dbReference>
<dbReference type="Proteomes" id="UP000887566">
    <property type="component" value="Unplaced"/>
</dbReference>
<keyword evidence="4" id="KW-0443">Lipid metabolism</keyword>
<evidence type="ECO:0000256" key="3">
    <source>
        <dbReference type="ARBA" id="ARBA00022832"/>
    </source>
</evidence>
<dbReference type="Pfam" id="PF00378">
    <property type="entry name" value="ECH_1"/>
    <property type="match status" value="1"/>
</dbReference>
<reference evidence="9" key="1">
    <citation type="submission" date="2022-11" db="UniProtKB">
        <authorList>
            <consortium name="WormBaseParasite"/>
        </authorList>
    </citation>
    <scope>IDENTIFICATION</scope>
</reference>
<evidence type="ECO:0000256" key="1">
    <source>
        <dbReference type="ARBA" id="ARBA00005254"/>
    </source>
</evidence>
<dbReference type="InterPro" id="IPR029045">
    <property type="entry name" value="ClpP/crotonase-like_dom_sf"/>
</dbReference>